<feature type="domain" description="EAL" evidence="1">
    <location>
        <begin position="114"/>
        <end position="363"/>
    </location>
</feature>
<keyword evidence="3" id="KW-1185">Reference proteome</keyword>
<dbReference type="InterPro" id="IPR050706">
    <property type="entry name" value="Cyclic-di-GMP_PDE-like"/>
</dbReference>
<proteinExistence type="predicted"/>
<dbReference type="SUPFAM" id="SSF141868">
    <property type="entry name" value="EAL domain-like"/>
    <property type="match status" value="1"/>
</dbReference>
<protein>
    <submittedName>
        <fullName evidence="2">EAL domain-containing protein</fullName>
    </submittedName>
</protein>
<evidence type="ECO:0000259" key="1">
    <source>
        <dbReference type="PROSITE" id="PS50883"/>
    </source>
</evidence>
<organism evidence="2 3">
    <name type="scientific">SAR86 cluster bacterium</name>
    <dbReference type="NCBI Taxonomy" id="2030880"/>
    <lineage>
        <taxon>Bacteria</taxon>
        <taxon>Pseudomonadati</taxon>
        <taxon>Pseudomonadota</taxon>
        <taxon>Gammaproteobacteria</taxon>
        <taxon>SAR86 cluster</taxon>
    </lineage>
</organism>
<dbReference type="EMBL" id="CP097966">
    <property type="protein sequence ID" value="URQ63268.1"/>
    <property type="molecule type" value="Genomic_DNA"/>
</dbReference>
<dbReference type="PANTHER" id="PTHR33121">
    <property type="entry name" value="CYCLIC DI-GMP PHOSPHODIESTERASE PDEF"/>
    <property type="match status" value="1"/>
</dbReference>
<dbReference type="Proteomes" id="UP001056381">
    <property type="component" value="Chromosome"/>
</dbReference>
<evidence type="ECO:0000313" key="3">
    <source>
        <dbReference type="Proteomes" id="UP001056381"/>
    </source>
</evidence>
<dbReference type="InterPro" id="IPR001633">
    <property type="entry name" value="EAL_dom"/>
</dbReference>
<gene>
    <name evidence="2" type="ORF">M9B40_00440</name>
</gene>
<reference evidence="2" key="1">
    <citation type="submission" date="2022-05" db="EMBL/GenBank/DDBJ databases">
        <title>Single-amplified genomics reveal most streamlined microbe among free-living bacteria.</title>
        <authorList>
            <person name="Roda-Garcia J."/>
            <person name="Haro-Moreno J.M."/>
            <person name="Rodriguez-Valera F."/>
            <person name="Almagro-Moreno S."/>
            <person name="Lopez-Perez M."/>
        </authorList>
    </citation>
    <scope>NUCLEOTIDE SEQUENCE</scope>
    <source>
        <strain evidence="2">TMED112-D2-2</strain>
    </source>
</reference>
<sequence>MTNKEDNLKFLSQSLKMHQRPFIITSTSGEVLWLNNASKYIFSLKDNDKPNLLFIDEKDLEKAKFDSEIADSFDVFMKINLRKKDFVMRVLLHVIPVDDQKYFLIEIVSNSKENLFALKTVLSCLEHDRIGMNYQKQYRLTGNKELTGIEALIRFYDENNKVIPNDKVIPFIEGENVFSLVVISSMDIVKEYFDARKEKGLEDVTLFFNVSAHTILHKDFLAIFKDFIQRLDIKPGDFGIEVTETAELNNLSTASLRLSSIKNLGVSIALDDFGAGYSALRYLKDLPVDVLKLDKSFTFELEETHNQSLVQIAKLMADSLSMEFICEGLEEEWQVKRAISLGCEMGQGYYLHKPCSLEDLNNE</sequence>
<dbReference type="PROSITE" id="PS50883">
    <property type="entry name" value="EAL"/>
    <property type="match status" value="1"/>
</dbReference>
<dbReference type="Gene3D" id="3.20.20.450">
    <property type="entry name" value="EAL domain"/>
    <property type="match status" value="1"/>
</dbReference>
<dbReference type="SMART" id="SM00052">
    <property type="entry name" value="EAL"/>
    <property type="match status" value="1"/>
</dbReference>
<dbReference type="GO" id="GO:0071111">
    <property type="term" value="F:cyclic-guanylate-specific phosphodiesterase activity"/>
    <property type="evidence" value="ECO:0007669"/>
    <property type="project" value="InterPro"/>
</dbReference>
<dbReference type="PANTHER" id="PTHR33121:SF70">
    <property type="entry name" value="SIGNALING PROTEIN YKOW"/>
    <property type="match status" value="1"/>
</dbReference>
<dbReference type="CDD" id="cd01948">
    <property type="entry name" value="EAL"/>
    <property type="match status" value="1"/>
</dbReference>
<dbReference type="AlphaFoldDB" id="A0A9Q8U108"/>
<accession>A0A9Q8U108</accession>
<dbReference type="Pfam" id="PF00563">
    <property type="entry name" value="EAL"/>
    <property type="match status" value="1"/>
</dbReference>
<evidence type="ECO:0000313" key="2">
    <source>
        <dbReference type="EMBL" id="URQ63268.1"/>
    </source>
</evidence>
<name>A0A9Q8U108_9GAMM</name>
<dbReference type="InterPro" id="IPR035919">
    <property type="entry name" value="EAL_sf"/>
</dbReference>